<comment type="caution">
    <text evidence="1">The sequence shown here is derived from an EMBL/GenBank/DDBJ whole genome shotgun (WGS) entry which is preliminary data.</text>
</comment>
<dbReference type="RefSeq" id="WP_147783703.1">
    <property type="nucleotide sequence ID" value="NZ_VRMG01000008.1"/>
</dbReference>
<keyword evidence="2" id="KW-1185">Reference proteome</keyword>
<dbReference type="InterPro" id="IPR043519">
    <property type="entry name" value="NT_sf"/>
</dbReference>
<dbReference type="SUPFAM" id="SSF81301">
    <property type="entry name" value="Nucleotidyltransferase"/>
    <property type="match status" value="1"/>
</dbReference>
<dbReference type="AlphaFoldDB" id="A0A5C8UQC2"/>
<proteinExistence type="predicted"/>
<sequence length="264" mass="29016">MTSDFAIAAFDRFTAELLASVSSLPGVVGLVVTGSAADRSRLDEWSDHDFIVVTAPAATEAVRSRLDWLPRFESLVFASPVPGEGYRAIYDDGHVLEFDVAPLEEIRGWQANDYSVLLDRGGVEEVMAAIAAKRKPHVSIDAEREIGQFLVLILIGVGRARRGESLIAGAAVRNAAVGHLVNAWQERIPAAAPRHVDNLDNWRRFELVYPESGPEIARAVAQDVEPAARALLDIAERRIAPGWTGWPHDAVAAIRRRLDWQERT</sequence>
<organism evidence="1 2">
    <name type="scientific">Lacisediminihabitans profunda</name>
    <dbReference type="NCBI Taxonomy" id="2594790"/>
    <lineage>
        <taxon>Bacteria</taxon>
        <taxon>Bacillati</taxon>
        <taxon>Actinomycetota</taxon>
        <taxon>Actinomycetes</taxon>
        <taxon>Micrococcales</taxon>
        <taxon>Microbacteriaceae</taxon>
        <taxon>Lacisediminihabitans</taxon>
    </lineage>
</organism>
<evidence type="ECO:0008006" key="3">
    <source>
        <dbReference type="Google" id="ProtNLM"/>
    </source>
</evidence>
<evidence type="ECO:0000313" key="2">
    <source>
        <dbReference type="Proteomes" id="UP000321379"/>
    </source>
</evidence>
<gene>
    <name evidence="1" type="ORF">FVP33_10910</name>
</gene>
<reference evidence="1 2" key="1">
    <citation type="submission" date="2019-08" db="EMBL/GenBank/DDBJ databases">
        <title>Bacterial whole genome sequence for Glaciihabitans sp. CHu50b-6-2.</title>
        <authorList>
            <person name="Jin L."/>
        </authorList>
    </citation>
    <scope>NUCLEOTIDE SEQUENCE [LARGE SCALE GENOMIC DNA]</scope>
    <source>
        <strain evidence="1 2">CHu50b-6-2</strain>
    </source>
</reference>
<protein>
    <recommendedName>
        <fullName evidence="3">Nucleotidyltransferase domain-containing protein</fullName>
    </recommendedName>
</protein>
<dbReference type="EMBL" id="VRMG01000008">
    <property type="protein sequence ID" value="TXN29659.1"/>
    <property type="molecule type" value="Genomic_DNA"/>
</dbReference>
<name>A0A5C8UQC2_9MICO</name>
<dbReference type="Proteomes" id="UP000321379">
    <property type="component" value="Unassembled WGS sequence"/>
</dbReference>
<accession>A0A5C8UQC2</accession>
<dbReference type="Gene3D" id="3.30.460.10">
    <property type="entry name" value="Beta Polymerase, domain 2"/>
    <property type="match status" value="1"/>
</dbReference>
<evidence type="ECO:0000313" key="1">
    <source>
        <dbReference type="EMBL" id="TXN29659.1"/>
    </source>
</evidence>